<gene>
    <name evidence="1" type="ORF">SI7747_14017046</name>
</gene>
<evidence type="ECO:0000313" key="1">
    <source>
        <dbReference type="EMBL" id="CAA2631398.1"/>
    </source>
</evidence>
<proteinExistence type="predicted"/>
<accession>A0A7I8JLJ7</accession>
<sequence length="20" mass="2462">MKTSTRLLWSSSFFRHKVHI</sequence>
<protein>
    <submittedName>
        <fullName evidence="1">Uncharacterized protein</fullName>
    </submittedName>
</protein>
<dbReference type="Proteomes" id="UP001189122">
    <property type="component" value="Unassembled WGS sequence"/>
</dbReference>
<keyword evidence="2" id="KW-1185">Reference proteome</keyword>
<dbReference type="EMBL" id="CACRZD030000014">
    <property type="protein sequence ID" value="CAA6670641.1"/>
    <property type="molecule type" value="Genomic_DNA"/>
</dbReference>
<name>A0A7I8JLJ7_SPIIN</name>
<organism evidence="1">
    <name type="scientific">Spirodela intermedia</name>
    <name type="common">Intermediate duckweed</name>
    <dbReference type="NCBI Taxonomy" id="51605"/>
    <lineage>
        <taxon>Eukaryota</taxon>
        <taxon>Viridiplantae</taxon>
        <taxon>Streptophyta</taxon>
        <taxon>Embryophyta</taxon>
        <taxon>Tracheophyta</taxon>
        <taxon>Spermatophyta</taxon>
        <taxon>Magnoliopsida</taxon>
        <taxon>Liliopsida</taxon>
        <taxon>Araceae</taxon>
        <taxon>Lemnoideae</taxon>
        <taxon>Spirodela</taxon>
    </lineage>
</organism>
<evidence type="ECO:0000313" key="2">
    <source>
        <dbReference type="Proteomes" id="UP001189122"/>
    </source>
</evidence>
<reference evidence="1 2" key="1">
    <citation type="submission" date="2019-12" db="EMBL/GenBank/DDBJ databases">
        <authorList>
            <person name="Scholz U."/>
            <person name="Mascher M."/>
            <person name="Fiebig A."/>
        </authorList>
    </citation>
    <scope>NUCLEOTIDE SEQUENCE</scope>
</reference>
<dbReference type="EMBL" id="LR743601">
    <property type="protein sequence ID" value="CAA2631398.1"/>
    <property type="molecule type" value="Genomic_DNA"/>
</dbReference>
<dbReference type="AlphaFoldDB" id="A0A7I8JLJ7"/>